<reference evidence="1" key="1">
    <citation type="submission" date="2014-11" db="EMBL/GenBank/DDBJ databases">
        <authorList>
            <person name="Otto D Thomas"/>
            <person name="Naeem Raeece"/>
        </authorList>
    </citation>
    <scope>NUCLEOTIDE SEQUENCE</scope>
</reference>
<protein>
    <recommendedName>
        <fullName evidence="2">Reverse transcriptase Ty1/copia-type domain-containing protein</fullName>
    </recommendedName>
</protein>
<dbReference type="PhylomeDB" id="A0A0G4IDS0"/>
<sequence length="206" mass="22390">MLFPGIWVLHYADGKLCALLATYCDNLLILGIGEDAAATINPLKDIMTYGNYTNLSEGRFIGVQFDISTTGVFCHQHDYVASLVLPPNMAGSDRRADKPLPVGSTHKDDTSPLLSAAGVKVFQTLLGQVGYVASCTRPDVALMYSYLSRFLAFPTERALRLLLQTVRYLRSHPSLGIHIRPSSDPTKLIAIEHGDSSFGNAASPHP</sequence>
<organism evidence="1">
    <name type="scientific">Chromera velia CCMP2878</name>
    <dbReference type="NCBI Taxonomy" id="1169474"/>
    <lineage>
        <taxon>Eukaryota</taxon>
        <taxon>Sar</taxon>
        <taxon>Alveolata</taxon>
        <taxon>Colpodellida</taxon>
        <taxon>Chromeraceae</taxon>
        <taxon>Chromera</taxon>
    </lineage>
</organism>
<proteinExistence type="predicted"/>
<gene>
    <name evidence="1" type="ORF">Cvel_13500</name>
</gene>
<evidence type="ECO:0000313" key="1">
    <source>
        <dbReference type="EMBL" id="CEM55382.1"/>
    </source>
</evidence>
<evidence type="ECO:0008006" key="2">
    <source>
        <dbReference type="Google" id="ProtNLM"/>
    </source>
</evidence>
<accession>A0A0G4IDS0</accession>
<dbReference type="EMBL" id="CDMZ01005870">
    <property type="protein sequence ID" value="CEM55382.1"/>
    <property type="molecule type" value="Genomic_DNA"/>
</dbReference>
<dbReference type="VEuPathDB" id="CryptoDB:Cvel_13500"/>
<name>A0A0G4IDS0_9ALVE</name>
<dbReference type="AlphaFoldDB" id="A0A0G4IDS0"/>